<evidence type="ECO:0008006" key="4">
    <source>
        <dbReference type="Google" id="ProtNLM"/>
    </source>
</evidence>
<comment type="caution">
    <text evidence="2">The sequence shown here is derived from an EMBL/GenBank/DDBJ whole genome shotgun (WGS) entry which is preliminary data.</text>
</comment>
<name>A0ABU1S8C5_9MICO</name>
<gene>
    <name evidence="2" type="ORF">J2Y69_000434</name>
</gene>
<evidence type="ECO:0000313" key="3">
    <source>
        <dbReference type="Proteomes" id="UP001259347"/>
    </source>
</evidence>
<accession>A0ABU1S8C5</accession>
<evidence type="ECO:0000256" key="1">
    <source>
        <dbReference type="SAM" id="MobiDB-lite"/>
    </source>
</evidence>
<keyword evidence="3" id="KW-1185">Reference proteome</keyword>
<reference evidence="2 3" key="1">
    <citation type="submission" date="2023-07" db="EMBL/GenBank/DDBJ databases">
        <title>Sorghum-associated microbial communities from plants grown in Nebraska, USA.</title>
        <authorList>
            <person name="Schachtman D."/>
        </authorList>
    </citation>
    <scope>NUCLEOTIDE SEQUENCE [LARGE SCALE GENOMIC DNA]</scope>
    <source>
        <strain evidence="2 3">2980</strain>
    </source>
</reference>
<organism evidence="2 3">
    <name type="scientific">Microbacterium resistens</name>
    <dbReference type="NCBI Taxonomy" id="156977"/>
    <lineage>
        <taxon>Bacteria</taxon>
        <taxon>Bacillati</taxon>
        <taxon>Actinomycetota</taxon>
        <taxon>Actinomycetes</taxon>
        <taxon>Micrococcales</taxon>
        <taxon>Microbacteriaceae</taxon>
        <taxon>Microbacterium</taxon>
    </lineage>
</organism>
<dbReference type="RefSeq" id="WP_310017062.1">
    <property type="nucleotide sequence ID" value="NZ_JAVDUM010000002.1"/>
</dbReference>
<proteinExistence type="predicted"/>
<dbReference type="EMBL" id="JAVDUM010000002">
    <property type="protein sequence ID" value="MDR6865849.1"/>
    <property type="molecule type" value="Genomic_DNA"/>
</dbReference>
<sequence length="162" mass="17470">MIDLEDIDIDEEGALTATALLPGERHVTVEFAVDDEDLDVEEADDGGDEDGDGGGDEERDQSAPDVDRMRGVIEHALARLTEEVLDAREHEVIAELTAAAYGDDEDSVDQEAVLAADIALDGVLVFADGVIVLLYLAPEQYPGSTIRCQLDDDLDLDDLEVD</sequence>
<dbReference type="Proteomes" id="UP001259347">
    <property type="component" value="Unassembled WGS sequence"/>
</dbReference>
<feature type="region of interest" description="Disordered" evidence="1">
    <location>
        <begin position="32"/>
        <end position="68"/>
    </location>
</feature>
<evidence type="ECO:0000313" key="2">
    <source>
        <dbReference type="EMBL" id="MDR6865849.1"/>
    </source>
</evidence>
<feature type="compositionally biased region" description="Acidic residues" evidence="1">
    <location>
        <begin position="32"/>
        <end position="59"/>
    </location>
</feature>
<protein>
    <recommendedName>
        <fullName evidence="4">DUF2004 domain-containing protein</fullName>
    </recommendedName>
</protein>